<keyword evidence="2" id="KW-0472">Membrane</keyword>
<dbReference type="PROSITE" id="PS00194">
    <property type="entry name" value="THIOREDOXIN_1"/>
    <property type="match status" value="1"/>
</dbReference>
<dbReference type="Gene3D" id="3.40.30.10">
    <property type="entry name" value="Glutaredoxin"/>
    <property type="match status" value="1"/>
</dbReference>
<evidence type="ECO:0000259" key="3">
    <source>
        <dbReference type="PROSITE" id="PS51352"/>
    </source>
</evidence>
<dbReference type="SUPFAM" id="SSF52833">
    <property type="entry name" value="Thioredoxin-like"/>
    <property type="match status" value="1"/>
</dbReference>
<feature type="transmembrane region" description="Helical" evidence="2">
    <location>
        <begin position="28"/>
        <end position="47"/>
    </location>
</feature>
<proteinExistence type="inferred from homology"/>
<dbReference type="PROSITE" id="PS51352">
    <property type="entry name" value="THIOREDOXIN_2"/>
    <property type="match status" value="1"/>
</dbReference>
<evidence type="ECO:0000313" key="4">
    <source>
        <dbReference type="EMBL" id="QHU05499.1"/>
    </source>
</evidence>
<keyword evidence="2" id="KW-1133">Transmembrane helix</keyword>
<dbReference type="CDD" id="cd02961">
    <property type="entry name" value="PDI_a_family"/>
    <property type="match status" value="1"/>
</dbReference>
<evidence type="ECO:0000256" key="2">
    <source>
        <dbReference type="SAM" id="Phobius"/>
    </source>
</evidence>
<comment type="similarity">
    <text evidence="1">Belongs to the protein disulfide isomerase family.</text>
</comment>
<dbReference type="InterPro" id="IPR036249">
    <property type="entry name" value="Thioredoxin-like_sf"/>
</dbReference>
<feature type="domain" description="Thioredoxin" evidence="3">
    <location>
        <begin position="44"/>
        <end position="158"/>
    </location>
</feature>
<evidence type="ECO:0000256" key="1">
    <source>
        <dbReference type="ARBA" id="ARBA00006347"/>
    </source>
</evidence>
<dbReference type="GO" id="GO:0005783">
    <property type="term" value="C:endoplasmic reticulum"/>
    <property type="evidence" value="ECO:0007669"/>
    <property type="project" value="TreeGrafter"/>
</dbReference>
<dbReference type="GO" id="GO:0003756">
    <property type="term" value="F:protein disulfide isomerase activity"/>
    <property type="evidence" value="ECO:0007669"/>
    <property type="project" value="TreeGrafter"/>
</dbReference>
<dbReference type="PANTHER" id="PTHR45672">
    <property type="entry name" value="PROTEIN DISULFIDE-ISOMERASE C17H9.14C-RELATED"/>
    <property type="match status" value="1"/>
</dbReference>
<accession>A0A6C0JIW0</accession>
<reference evidence="4" key="1">
    <citation type="journal article" date="2020" name="Nature">
        <title>Giant virus diversity and host interactions through global metagenomics.</title>
        <authorList>
            <person name="Schulz F."/>
            <person name="Roux S."/>
            <person name="Paez-Espino D."/>
            <person name="Jungbluth S."/>
            <person name="Walsh D.A."/>
            <person name="Denef V.J."/>
            <person name="McMahon K.D."/>
            <person name="Konstantinidis K.T."/>
            <person name="Eloe-Fadrosh E.A."/>
            <person name="Kyrpides N.C."/>
            <person name="Woyke T."/>
        </authorList>
    </citation>
    <scope>NUCLEOTIDE SEQUENCE</scope>
    <source>
        <strain evidence="4">GVMAG-M-3300027736-24</strain>
    </source>
</reference>
<keyword evidence="2" id="KW-0812">Transmembrane</keyword>
<name>A0A6C0JIW0_9ZZZZ</name>
<dbReference type="Pfam" id="PF00085">
    <property type="entry name" value="Thioredoxin"/>
    <property type="match status" value="1"/>
</dbReference>
<dbReference type="AlphaFoldDB" id="A0A6C0JIW0"/>
<dbReference type="PRINTS" id="PR00421">
    <property type="entry name" value="THIOREDOXIN"/>
</dbReference>
<dbReference type="EMBL" id="MN740417">
    <property type="protein sequence ID" value="QHU05499.1"/>
    <property type="molecule type" value="Genomic_DNA"/>
</dbReference>
<protein>
    <recommendedName>
        <fullName evidence="3">Thioredoxin domain-containing protein</fullName>
    </recommendedName>
</protein>
<organism evidence="4">
    <name type="scientific">viral metagenome</name>
    <dbReference type="NCBI Taxonomy" id="1070528"/>
    <lineage>
        <taxon>unclassified sequences</taxon>
        <taxon>metagenomes</taxon>
        <taxon>organismal metagenomes</taxon>
    </lineage>
</organism>
<dbReference type="InterPro" id="IPR051063">
    <property type="entry name" value="PDI"/>
</dbReference>
<dbReference type="InterPro" id="IPR013766">
    <property type="entry name" value="Thioredoxin_domain"/>
</dbReference>
<sequence length="158" mass="18221">MKTNIEKMFMKRVKVIENILKPKNIPRLLLIIAILLVLYYFYTTYLIEGMENSELSPADFSEVLNNKNGKTMLLVYADWCGHCKSLKPIWSEASSEVNKDNQKMYMVNCGGDSEDEKKIMKDYSIDGFPTILIFNNGTYEKTYTGERTKEGLMNEISS</sequence>
<dbReference type="InterPro" id="IPR017937">
    <property type="entry name" value="Thioredoxin_CS"/>
</dbReference>
<dbReference type="GO" id="GO:0006457">
    <property type="term" value="P:protein folding"/>
    <property type="evidence" value="ECO:0007669"/>
    <property type="project" value="TreeGrafter"/>
</dbReference>